<evidence type="ECO:0000313" key="2">
    <source>
        <dbReference type="EMBL" id="CAB1444996.1"/>
    </source>
</evidence>
<comment type="caution">
    <text evidence="2">The sequence shown here is derived from an EMBL/GenBank/DDBJ whole genome shotgun (WGS) entry which is preliminary data.</text>
</comment>
<evidence type="ECO:0000313" key="3">
    <source>
        <dbReference type="Proteomes" id="UP001153269"/>
    </source>
</evidence>
<dbReference type="AlphaFoldDB" id="A0A9N7V906"/>
<feature type="region of interest" description="Disordered" evidence="1">
    <location>
        <begin position="58"/>
        <end position="84"/>
    </location>
</feature>
<organism evidence="2 3">
    <name type="scientific">Pleuronectes platessa</name>
    <name type="common">European plaice</name>
    <dbReference type="NCBI Taxonomy" id="8262"/>
    <lineage>
        <taxon>Eukaryota</taxon>
        <taxon>Metazoa</taxon>
        <taxon>Chordata</taxon>
        <taxon>Craniata</taxon>
        <taxon>Vertebrata</taxon>
        <taxon>Euteleostomi</taxon>
        <taxon>Actinopterygii</taxon>
        <taxon>Neopterygii</taxon>
        <taxon>Teleostei</taxon>
        <taxon>Neoteleostei</taxon>
        <taxon>Acanthomorphata</taxon>
        <taxon>Carangaria</taxon>
        <taxon>Pleuronectiformes</taxon>
        <taxon>Pleuronectoidei</taxon>
        <taxon>Pleuronectidae</taxon>
        <taxon>Pleuronectes</taxon>
    </lineage>
</organism>
<reference evidence="2" key="1">
    <citation type="submission" date="2020-03" db="EMBL/GenBank/DDBJ databases">
        <authorList>
            <person name="Weist P."/>
        </authorList>
    </citation>
    <scope>NUCLEOTIDE SEQUENCE</scope>
</reference>
<sequence length="105" mass="10889">MAVTQTLALRGKIGSAMRVFFSLRTPVWLASPEPLHIESSPLPLVEFNLSPWLSRGPGWKGAPGAKRESVSKATSRLQPGQGECATKLCPATSAASGSGGLQAGS</sequence>
<gene>
    <name evidence="2" type="ORF">PLEPLA_LOCUS32726</name>
</gene>
<accession>A0A9N7V906</accession>
<dbReference type="EMBL" id="CADEAL010003513">
    <property type="protein sequence ID" value="CAB1444996.1"/>
    <property type="molecule type" value="Genomic_DNA"/>
</dbReference>
<name>A0A9N7V906_PLEPL</name>
<proteinExistence type="predicted"/>
<keyword evidence="3" id="KW-1185">Reference proteome</keyword>
<evidence type="ECO:0000256" key="1">
    <source>
        <dbReference type="SAM" id="MobiDB-lite"/>
    </source>
</evidence>
<protein>
    <submittedName>
        <fullName evidence="2">Uncharacterized protein</fullName>
    </submittedName>
</protein>
<dbReference type="Proteomes" id="UP001153269">
    <property type="component" value="Unassembled WGS sequence"/>
</dbReference>